<dbReference type="RefSeq" id="XP_024725332.1">
    <property type="nucleotide sequence ID" value="XM_024862205.1"/>
</dbReference>
<keyword evidence="2" id="KW-0732">Signal</keyword>
<dbReference type="EMBL" id="KZ679006">
    <property type="protein sequence ID" value="PSS27807.1"/>
    <property type="molecule type" value="Genomic_DNA"/>
</dbReference>
<reference evidence="4 5" key="1">
    <citation type="journal article" date="2018" name="New Phytol.">
        <title>Comparative genomics and transcriptomics depict ericoid mycorrhizal fungi as versatile saprotrophs and plant mutualists.</title>
        <authorList>
            <person name="Martino E."/>
            <person name="Morin E."/>
            <person name="Grelet G.A."/>
            <person name="Kuo A."/>
            <person name="Kohler A."/>
            <person name="Daghino S."/>
            <person name="Barry K.W."/>
            <person name="Cichocki N."/>
            <person name="Clum A."/>
            <person name="Dockter R.B."/>
            <person name="Hainaut M."/>
            <person name="Kuo R.C."/>
            <person name="LaButti K."/>
            <person name="Lindahl B.D."/>
            <person name="Lindquist E.A."/>
            <person name="Lipzen A."/>
            <person name="Khouja H.R."/>
            <person name="Magnuson J."/>
            <person name="Murat C."/>
            <person name="Ohm R.A."/>
            <person name="Singer S.W."/>
            <person name="Spatafora J.W."/>
            <person name="Wang M."/>
            <person name="Veneault-Fourrey C."/>
            <person name="Henrissat B."/>
            <person name="Grigoriev I.V."/>
            <person name="Martin F.M."/>
            <person name="Perotto S."/>
        </authorList>
    </citation>
    <scope>NUCLEOTIDE SEQUENCE [LARGE SCALE GENOMIC DNA]</scope>
    <source>
        <strain evidence="4 5">ATCC 22711</strain>
    </source>
</reference>
<protein>
    <recommendedName>
        <fullName evidence="3">F-box domain-containing protein</fullName>
    </recommendedName>
</protein>
<dbReference type="GeneID" id="36570286"/>
<dbReference type="InterPro" id="IPR036047">
    <property type="entry name" value="F-box-like_dom_sf"/>
</dbReference>
<accession>A0A2T3BEF8</accession>
<feature type="signal peptide" evidence="2">
    <location>
        <begin position="1"/>
        <end position="22"/>
    </location>
</feature>
<dbReference type="SMART" id="SM00256">
    <property type="entry name" value="FBOX"/>
    <property type="match status" value="1"/>
</dbReference>
<dbReference type="STRING" id="857342.A0A2T3BEF8"/>
<organism evidence="4 5">
    <name type="scientific">Amorphotheca resinae ATCC 22711</name>
    <dbReference type="NCBI Taxonomy" id="857342"/>
    <lineage>
        <taxon>Eukaryota</taxon>
        <taxon>Fungi</taxon>
        <taxon>Dikarya</taxon>
        <taxon>Ascomycota</taxon>
        <taxon>Pezizomycotina</taxon>
        <taxon>Leotiomycetes</taxon>
        <taxon>Helotiales</taxon>
        <taxon>Amorphothecaceae</taxon>
        <taxon>Amorphotheca</taxon>
    </lineage>
</organism>
<dbReference type="CDD" id="cd09917">
    <property type="entry name" value="F-box_SF"/>
    <property type="match status" value="1"/>
</dbReference>
<feature type="region of interest" description="Disordered" evidence="1">
    <location>
        <begin position="282"/>
        <end position="304"/>
    </location>
</feature>
<dbReference type="InParanoid" id="A0A2T3BEF8"/>
<feature type="chain" id="PRO_5015530423" description="F-box domain-containing protein" evidence="2">
    <location>
        <begin position="23"/>
        <end position="506"/>
    </location>
</feature>
<dbReference type="SUPFAM" id="SSF81383">
    <property type="entry name" value="F-box domain"/>
    <property type="match status" value="1"/>
</dbReference>
<evidence type="ECO:0000256" key="2">
    <source>
        <dbReference type="SAM" id="SignalP"/>
    </source>
</evidence>
<feature type="domain" description="F-box" evidence="3">
    <location>
        <begin position="7"/>
        <end position="47"/>
    </location>
</feature>
<evidence type="ECO:0000256" key="1">
    <source>
        <dbReference type="SAM" id="MobiDB-lite"/>
    </source>
</evidence>
<proteinExistence type="predicted"/>
<dbReference type="OrthoDB" id="5334391at2759"/>
<gene>
    <name evidence="4" type="ORF">M430DRAFT_131714</name>
</gene>
<sequence length="506" mass="58338">MMNIAALPVDVFLLIAAHLSPADIVVNRRVSKGFYAAFTDSDVCRHVLLQHYPRAREVRNAAHDGSIDWSRVFSKVAARYHHLRAGKPRSVERLALGKSFVVPKWARYYPVSPWHQHLQFEEKAAPFHYPDPLWTYDEGILVFPSAEFQKYILYDLDNGSLAEFDFKPEGKIVRRIRLKEKVLIVEWCEQDAYHQLNENEVVYRHFATAYDLVRNVQAGKWDAIFRNEWKIHFLGMPLNLRDRFYSAHSTSHYALYLWQPNRSAWGEDDPIEALAIWDISSPSGYRPSEDPTGKGKPANGSEGPKVIRRLSFDALDFYEIRQRSTPVLRCLELDGNHVYFIEEDHRWLVGQQASHNLPRLHKVKSVGVPFAVGPRWEDECGADGDVNLSFCERVTDSRHPSIAPCWRHEEFPYLTITEAFDPEAGVKFSARHCFMLETISINVKPKVRMLGPGYEISLRDDLWPQLLGKGRICGDERWLIGENMSQDIVILHFDEAPAKRAIDLTS</sequence>
<dbReference type="InterPro" id="IPR001810">
    <property type="entry name" value="F-box_dom"/>
</dbReference>
<dbReference type="AlphaFoldDB" id="A0A2T3BEF8"/>
<dbReference type="Proteomes" id="UP000241818">
    <property type="component" value="Unassembled WGS sequence"/>
</dbReference>
<keyword evidence="5" id="KW-1185">Reference proteome</keyword>
<evidence type="ECO:0000313" key="5">
    <source>
        <dbReference type="Proteomes" id="UP000241818"/>
    </source>
</evidence>
<evidence type="ECO:0000259" key="3">
    <source>
        <dbReference type="SMART" id="SM00256"/>
    </source>
</evidence>
<name>A0A2T3BEF8_AMORE</name>
<evidence type="ECO:0000313" key="4">
    <source>
        <dbReference type="EMBL" id="PSS27807.1"/>
    </source>
</evidence>